<keyword evidence="3" id="KW-1185">Reference proteome</keyword>
<evidence type="ECO:0000313" key="3">
    <source>
        <dbReference type="Proteomes" id="UP000027345"/>
    </source>
</evidence>
<dbReference type="STRING" id="287986.DV20_14250"/>
<dbReference type="eggNOG" id="ENOG5030UZC">
    <property type="taxonomic scope" value="Bacteria"/>
</dbReference>
<dbReference type="Pfam" id="PF08808">
    <property type="entry name" value="RES"/>
    <property type="match status" value="1"/>
</dbReference>
<proteinExistence type="predicted"/>
<accession>A0A066U2G7</accession>
<comment type="caution">
    <text evidence="2">The sequence shown here is derived from an EMBL/GenBank/DDBJ whole genome shotgun (WGS) entry which is preliminary data.</text>
</comment>
<dbReference type="AlphaFoldDB" id="A0A066U2G7"/>
<dbReference type="Proteomes" id="UP000027345">
    <property type="component" value="Unassembled WGS sequence"/>
</dbReference>
<evidence type="ECO:0000259" key="1">
    <source>
        <dbReference type="SMART" id="SM00953"/>
    </source>
</evidence>
<dbReference type="RefSeq" id="WP_043780207.1">
    <property type="nucleotide sequence ID" value="NZ_JMQI01000027.1"/>
</dbReference>
<protein>
    <recommendedName>
        <fullName evidence="1">RES domain-containing protein</fullName>
    </recommendedName>
</protein>
<dbReference type="OrthoDB" id="3256236at2"/>
<organism evidence="2 3">
    <name type="scientific">Amycolatopsis rifamycinica</name>
    <dbReference type="NCBI Taxonomy" id="287986"/>
    <lineage>
        <taxon>Bacteria</taxon>
        <taxon>Bacillati</taxon>
        <taxon>Actinomycetota</taxon>
        <taxon>Actinomycetes</taxon>
        <taxon>Pseudonocardiales</taxon>
        <taxon>Pseudonocardiaceae</taxon>
        <taxon>Amycolatopsis</taxon>
    </lineage>
</organism>
<evidence type="ECO:0000313" key="2">
    <source>
        <dbReference type="EMBL" id="KDN21636.1"/>
    </source>
</evidence>
<reference evidence="2 3" key="1">
    <citation type="submission" date="2014-05" db="EMBL/GenBank/DDBJ databases">
        <title>Draft genome sequence of Amycolatopsis rifamycinica DSM 46095.</title>
        <authorList>
            <person name="Lal R."/>
            <person name="Saxena A."/>
            <person name="Kumari R."/>
            <person name="Mukherjee U."/>
            <person name="Singh P."/>
            <person name="Sangwan N."/>
            <person name="Mahato N.K."/>
        </authorList>
    </citation>
    <scope>NUCLEOTIDE SEQUENCE [LARGE SCALE GENOMIC DNA]</scope>
    <source>
        <strain evidence="2 3">DSM 46095</strain>
    </source>
</reference>
<dbReference type="SMART" id="SM00953">
    <property type="entry name" value="RES"/>
    <property type="match status" value="1"/>
</dbReference>
<sequence length="218" mass="23887">MARLPLPPARSVLVRQLNRADDVVTVQPTTRLVRIFTAHGNHPQQWNSFRYTGPLPHGRFDQQSPGRGGAPVTDPANGVLYFGLTVRTSVAEVFQTSSTVDRRTRGPRLVVVRPTRTLRLLDLTGLWPTRVGASQEISSGPKKLTQAWARAIRGAFSDLDGLWYRSSMDSGDPAICLWDPPAGAALPIAPDVLLPLDHPGLDVPLGRVCEELNYTLLN</sequence>
<gene>
    <name evidence="2" type="ORF">DV20_14250</name>
</gene>
<dbReference type="EMBL" id="JMQI01000027">
    <property type="protein sequence ID" value="KDN21636.1"/>
    <property type="molecule type" value="Genomic_DNA"/>
</dbReference>
<name>A0A066U2G7_9PSEU</name>
<feature type="domain" description="RES" evidence="1">
    <location>
        <begin position="54"/>
        <end position="190"/>
    </location>
</feature>
<dbReference type="InterPro" id="IPR014914">
    <property type="entry name" value="RES_dom"/>
</dbReference>